<dbReference type="SUPFAM" id="SSF46689">
    <property type="entry name" value="Homeodomain-like"/>
    <property type="match status" value="1"/>
</dbReference>
<feature type="modified residue" description="4-aspartylphosphate" evidence="12">
    <location>
        <position position="1160"/>
    </location>
</feature>
<dbReference type="RefSeq" id="WP_098195487.1">
    <property type="nucleotide sequence ID" value="NZ_CP023777.1"/>
</dbReference>
<keyword evidence="6 17" id="KW-0418">Kinase</keyword>
<dbReference type="SUPFAM" id="SSF63829">
    <property type="entry name" value="Calcium-dependent phosphotriesterase"/>
    <property type="match status" value="1"/>
</dbReference>
<dbReference type="InterPro" id="IPR004358">
    <property type="entry name" value="Sig_transdc_His_kin-like_C"/>
</dbReference>
<dbReference type="KEGG" id="cbae:COR50_19155"/>
<evidence type="ECO:0000256" key="10">
    <source>
        <dbReference type="ARBA" id="ARBA00023125"/>
    </source>
</evidence>
<dbReference type="SMART" id="SM00342">
    <property type="entry name" value="HTH_ARAC"/>
    <property type="match status" value="1"/>
</dbReference>
<dbReference type="SMART" id="SM00448">
    <property type="entry name" value="REC"/>
    <property type="match status" value="1"/>
</dbReference>
<evidence type="ECO:0000313" key="17">
    <source>
        <dbReference type="EMBL" id="ATL49119.1"/>
    </source>
</evidence>
<dbReference type="PRINTS" id="PR00344">
    <property type="entry name" value="BCTRLSENSOR"/>
</dbReference>
<evidence type="ECO:0000256" key="5">
    <source>
        <dbReference type="ARBA" id="ARBA00022741"/>
    </source>
</evidence>
<dbReference type="Gene3D" id="2.60.40.10">
    <property type="entry name" value="Immunoglobulins"/>
    <property type="match status" value="1"/>
</dbReference>
<protein>
    <recommendedName>
        <fullName evidence="2">histidine kinase</fullName>
        <ecNumber evidence="2">2.7.13.3</ecNumber>
    </recommendedName>
</protein>
<dbReference type="Gene3D" id="3.40.50.2300">
    <property type="match status" value="1"/>
</dbReference>
<evidence type="ECO:0000256" key="8">
    <source>
        <dbReference type="ARBA" id="ARBA00023012"/>
    </source>
</evidence>
<dbReference type="EC" id="2.7.13.3" evidence="2"/>
<feature type="chain" id="PRO_5012425916" description="histidine kinase" evidence="13">
    <location>
        <begin position="24"/>
        <end position="1374"/>
    </location>
</feature>
<dbReference type="FunFam" id="1.10.287.130:FF:000045">
    <property type="entry name" value="Two-component system sensor histidine kinase/response regulator"/>
    <property type="match status" value="1"/>
</dbReference>
<dbReference type="PROSITE" id="PS00041">
    <property type="entry name" value="HTH_ARAC_FAMILY_1"/>
    <property type="match status" value="1"/>
</dbReference>
<evidence type="ECO:0000256" key="7">
    <source>
        <dbReference type="ARBA" id="ARBA00022840"/>
    </source>
</evidence>
<dbReference type="Pfam" id="PF07494">
    <property type="entry name" value="Reg_prop"/>
    <property type="match status" value="8"/>
</dbReference>
<dbReference type="Gene3D" id="3.30.565.10">
    <property type="entry name" value="Histidine kinase-like ATPase, C-terminal domain"/>
    <property type="match status" value="1"/>
</dbReference>
<dbReference type="SMART" id="SM00388">
    <property type="entry name" value="HisKA"/>
    <property type="match status" value="1"/>
</dbReference>
<dbReference type="SUPFAM" id="SSF50998">
    <property type="entry name" value="Quinoprotein alcohol dehydrogenase-like"/>
    <property type="match status" value="1"/>
</dbReference>
<dbReference type="GO" id="GO:0043565">
    <property type="term" value="F:sequence-specific DNA binding"/>
    <property type="evidence" value="ECO:0007669"/>
    <property type="project" value="InterPro"/>
</dbReference>
<dbReference type="Pfam" id="PF12833">
    <property type="entry name" value="HTH_18"/>
    <property type="match status" value="1"/>
</dbReference>
<evidence type="ECO:0000259" key="15">
    <source>
        <dbReference type="PROSITE" id="PS50109"/>
    </source>
</evidence>
<dbReference type="EMBL" id="CP023777">
    <property type="protein sequence ID" value="ATL49119.1"/>
    <property type="molecule type" value="Genomic_DNA"/>
</dbReference>
<sequence>MKDFLRYLPICICLCVLAQASFAQIQFNRMDTRQGLSHNQVNTVFKDDFGFIWIGSPAGLNRFDGYTCKVFRHKLNDSTSLSDDNILEIQGGPGGLLWIRTLEGFNLYDPKTEQINRHPELWLQENHLPTQNLRRVVKLASGYAFIYDASLFLFKNGSKEPIIYTLPSGKALITDITQDQQLRYWLVFNDGSLGILDANLQHSIRNTGPIHPANPDYSYRLFIDHRGNGWFYASGTNTGAWFYDANKDELKNYSDKNTTTALNNNLINGIVEDDKGDIWLGTDHGGINIIHPSNGEIRYVTNHEDDEKSLSQNSVTCMYKDREDMIWVGTFKRGVNFYSKNILKFPLYKHSPNNAKSLPYNDVNRFVEDHKGNLWIGTNGGGLIYFNRETQSFTRYKHQAGNSNSLANDVIVSMCLDHSGQLWIGTYYGGLDRFDGKTFTHFKHDPMQTGSISDDRVWEIYEDKDHRIWVGTLTGGLNRYDPASHRFQHFKSGPGSIQSNYIAALMEDHKDQLWIGTSTGIDVYNKKTGVFRHLGAAQKLSNENVISILKDSRDHIWVGTRDGLNLWDDVDRTFRVFRQESGLPSNMILNILEDSNGRLWLSTPNGISKIKVQKNTAGDVSIHCNNFDERDGLQGREFNENAALTTSKGELVFGGPNGFNIVDPLQTVTDASVPPIAFTELQLFNNNIQAGDTVGNRILLKESLPATHAITLKHNENVFAISFAALGYANASKHRYAFKLEGFHEDWLSLDQYSRRASFTNLDPGNYTLKVRFTGENGEWHEAGQTLGITILPPFWKTGWAYTTYGILLIILLWVGRQMIINRAHRRFALEQERKEAQRTHDLDMMKIKFFTNVSHEFRTPLSLILSPLEKILQNVQEQGIHKQLSLVQRNAKRLLNLVNQLLDFRKMEVQELKIQPSKGDLAAFIYEVCISFNDIADNKKIQFSYHSDVTHLYTSFDHDKIERICFNILSNAFKFTLPGGQIKVNVQRLINGEQEQLLIQFTDTGIGMEAGKIDKIFDRFYQEDMTASVINQGSGIGLAITKEFVKLCGGSISVASEPGRGSTFSVYLPFKEIVSIDAEPAPTPQEVTSSINVKQIAANKQVSKSKQQKTSILIVEDNDDFRFYLKDNLQAYFHIIEACNGKEGWQKILSQHPALVVSDVSMPEMNGLDLCKKIKNDTRTQQVPVILLTALSEESQQVEGLASGANDYITKPFSFEILHSKIKNVIAQQNSLKKTYSKQVEAKPTELDIVSPDEQFVQQALSIIEKHLGDPDFSVEILSKELFMSRVAVYKKLYALTGKPPLEFIRSIRLQHAAQLLEKSRMTVAEVAYEVGFNNPKYFSKYFKATYQLLPKEYIAEYRKLEAGIFNDDEEEV</sequence>
<evidence type="ECO:0000256" key="6">
    <source>
        <dbReference type="ARBA" id="ARBA00022777"/>
    </source>
</evidence>
<keyword evidence="3 12" id="KW-0597">Phosphoprotein</keyword>
<keyword evidence="11" id="KW-0804">Transcription</keyword>
<evidence type="ECO:0000256" key="13">
    <source>
        <dbReference type="SAM" id="SignalP"/>
    </source>
</evidence>
<dbReference type="InterPro" id="IPR003661">
    <property type="entry name" value="HisK_dim/P_dom"/>
</dbReference>
<keyword evidence="10" id="KW-0238">DNA-binding</keyword>
<evidence type="ECO:0000313" key="18">
    <source>
        <dbReference type="Proteomes" id="UP000220133"/>
    </source>
</evidence>
<dbReference type="InterPro" id="IPR009057">
    <property type="entry name" value="Homeodomain-like_sf"/>
</dbReference>
<name>A0A291QYL5_9BACT</name>
<dbReference type="Gene3D" id="2.130.10.10">
    <property type="entry name" value="YVTN repeat-like/Quinoprotein amine dehydrogenase"/>
    <property type="match status" value="2"/>
</dbReference>
<dbReference type="PANTHER" id="PTHR43547:SF2">
    <property type="entry name" value="HYBRID SIGNAL TRANSDUCTION HISTIDINE KINASE C"/>
    <property type="match status" value="1"/>
</dbReference>
<comment type="catalytic activity">
    <reaction evidence="1">
        <text>ATP + protein L-histidine = ADP + protein N-phospho-L-histidine.</text>
        <dbReference type="EC" id="2.7.13.3"/>
    </reaction>
</comment>
<dbReference type="InterPro" id="IPR003594">
    <property type="entry name" value="HATPase_dom"/>
</dbReference>
<dbReference type="Pfam" id="PF00072">
    <property type="entry name" value="Response_reg"/>
    <property type="match status" value="1"/>
</dbReference>
<gene>
    <name evidence="17" type="ORF">COR50_19155</name>
</gene>
<keyword evidence="18" id="KW-1185">Reference proteome</keyword>
<reference evidence="17 18" key="1">
    <citation type="submission" date="2017-10" db="EMBL/GenBank/DDBJ databases">
        <title>Paenichitinophaga pekingensis gen. nov., sp. nov., isolated from activated sludge.</title>
        <authorList>
            <person name="Jin D."/>
            <person name="Kong X."/>
            <person name="Deng Y."/>
            <person name="Bai Z."/>
        </authorList>
    </citation>
    <scope>NUCLEOTIDE SEQUENCE [LARGE SCALE GENOMIC DNA]</scope>
    <source>
        <strain evidence="17 18">13</strain>
    </source>
</reference>
<feature type="domain" description="Response regulatory" evidence="16">
    <location>
        <begin position="1112"/>
        <end position="1227"/>
    </location>
</feature>
<dbReference type="Pfam" id="PF02518">
    <property type="entry name" value="HATPase_c"/>
    <property type="match status" value="1"/>
</dbReference>
<dbReference type="FunFam" id="2.60.40.10:FF:000791">
    <property type="entry name" value="Two-component system sensor histidine kinase/response regulator"/>
    <property type="match status" value="1"/>
</dbReference>
<keyword evidence="7" id="KW-0067">ATP-binding</keyword>
<dbReference type="InterPro" id="IPR011123">
    <property type="entry name" value="Y_Y_Y"/>
</dbReference>
<evidence type="ECO:0000256" key="3">
    <source>
        <dbReference type="ARBA" id="ARBA00022553"/>
    </source>
</evidence>
<feature type="domain" description="HTH araC/xylS-type" evidence="14">
    <location>
        <begin position="1259"/>
        <end position="1358"/>
    </location>
</feature>
<dbReference type="InterPro" id="IPR011006">
    <property type="entry name" value="CheY-like_superfamily"/>
</dbReference>
<evidence type="ECO:0000256" key="1">
    <source>
        <dbReference type="ARBA" id="ARBA00000085"/>
    </source>
</evidence>
<keyword evidence="9" id="KW-0805">Transcription regulation</keyword>
<dbReference type="InterPro" id="IPR001789">
    <property type="entry name" value="Sig_transdc_resp-reg_receiver"/>
</dbReference>
<dbReference type="PROSITE" id="PS50110">
    <property type="entry name" value="RESPONSE_REGULATORY"/>
    <property type="match status" value="1"/>
</dbReference>
<dbReference type="OrthoDB" id="1489484at2"/>
<feature type="signal peptide" evidence="13">
    <location>
        <begin position="1"/>
        <end position="23"/>
    </location>
</feature>
<proteinExistence type="predicted"/>
<keyword evidence="13" id="KW-0732">Signal</keyword>
<dbReference type="InterPro" id="IPR036890">
    <property type="entry name" value="HATPase_C_sf"/>
</dbReference>
<dbReference type="SUPFAM" id="SSF55874">
    <property type="entry name" value="ATPase domain of HSP90 chaperone/DNA topoisomerase II/histidine kinase"/>
    <property type="match status" value="1"/>
</dbReference>
<dbReference type="PANTHER" id="PTHR43547">
    <property type="entry name" value="TWO-COMPONENT HISTIDINE KINASE"/>
    <property type="match status" value="1"/>
</dbReference>
<accession>A0A291QYL5</accession>
<dbReference type="PROSITE" id="PS01124">
    <property type="entry name" value="HTH_ARAC_FAMILY_2"/>
    <property type="match status" value="1"/>
</dbReference>
<evidence type="ECO:0000256" key="9">
    <source>
        <dbReference type="ARBA" id="ARBA00023015"/>
    </source>
</evidence>
<dbReference type="PROSITE" id="PS50109">
    <property type="entry name" value="HIS_KIN"/>
    <property type="match status" value="1"/>
</dbReference>
<evidence type="ECO:0000256" key="4">
    <source>
        <dbReference type="ARBA" id="ARBA00022679"/>
    </source>
</evidence>
<dbReference type="SMART" id="SM00387">
    <property type="entry name" value="HATPase_c"/>
    <property type="match status" value="1"/>
</dbReference>
<dbReference type="InterPro" id="IPR005467">
    <property type="entry name" value="His_kinase_dom"/>
</dbReference>
<organism evidence="17 18">
    <name type="scientific">Chitinophaga caeni</name>
    <dbReference type="NCBI Taxonomy" id="2029983"/>
    <lineage>
        <taxon>Bacteria</taxon>
        <taxon>Pseudomonadati</taxon>
        <taxon>Bacteroidota</taxon>
        <taxon>Chitinophagia</taxon>
        <taxon>Chitinophagales</taxon>
        <taxon>Chitinophagaceae</taxon>
        <taxon>Chitinophaga</taxon>
    </lineage>
</organism>
<evidence type="ECO:0000259" key="16">
    <source>
        <dbReference type="PROSITE" id="PS50110"/>
    </source>
</evidence>
<dbReference type="SUPFAM" id="SSF47384">
    <property type="entry name" value="Homodimeric domain of signal transducing histidine kinase"/>
    <property type="match status" value="1"/>
</dbReference>
<dbReference type="Gene3D" id="1.10.10.60">
    <property type="entry name" value="Homeodomain-like"/>
    <property type="match status" value="1"/>
</dbReference>
<dbReference type="GO" id="GO:0005524">
    <property type="term" value="F:ATP binding"/>
    <property type="evidence" value="ECO:0007669"/>
    <property type="project" value="UniProtKB-KW"/>
</dbReference>
<keyword evidence="8" id="KW-0902">Two-component regulatory system</keyword>
<dbReference type="InterPro" id="IPR013783">
    <property type="entry name" value="Ig-like_fold"/>
</dbReference>
<keyword evidence="4" id="KW-0808">Transferase</keyword>
<dbReference type="Pfam" id="PF00512">
    <property type="entry name" value="HisKA"/>
    <property type="match status" value="1"/>
</dbReference>
<dbReference type="Gene3D" id="1.10.287.130">
    <property type="match status" value="1"/>
</dbReference>
<evidence type="ECO:0000256" key="12">
    <source>
        <dbReference type="PROSITE-ProRule" id="PRU00169"/>
    </source>
</evidence>
<dbReference type="FunFam" id="3.30.565.10:FF:000037">
    <property type="entry name" value="Hybrid sensor histidine kinase/response regulator"/>
    <property type="match status" value="1"/>
</dbReference>
<dbReference type="InterPro" id="IPR011110">
    <property type="entry name" value="Reg_prop"/>
</dbReference>
<evidence type="ECO:0000256" key="2">
    <source>
        <dbReference type="ARBA" id="ARBA00012438"/>
    </source>
</evidence>
<dbReference type="InterPro" id="IPR011047">
    <property type="entry name" value="Quinoprotein_ADH-like_sf"/>
</dbReference>
<evidence type="ECO:0000256" key="11">
    <source>
        <dbReference type="ARBA" id="ARBA00023163"/>
    </source>
</evidence>
<dbReference type="Proteomes" id="UP000220133">
    <property type="component" value="Chromosome"/>
</dbReference>
<dbReference type="SUPFAM" id="SSF52172">
    <property type="entry name" value="CheY-like"/>
    <property type="match status" value="1"/>
</dbReference>
<dbReference type="InterPro" id="IPR036097">
    <property type="entry name" value="HisK_dim/P_sf"/>
</dbReference>
<dbReference type="GO" id="GO:0000155">
    <property type="term" value="F:phosphorelay sensor kinase activity"/>
    <property type="evidence" value="ECO:0007669"/>
    <property type="project" value="InterPro"/>
</dbReference>
<dbReference type="InterPro" id="IPR015943">
    <property type="entry name" value="WD40/YVTN_repeat-like_dom_sf"/>
</dbReference>
<dbReference type="CDD" id="cd17574">
    <property type="entry name" value="REC_OmpR"/>
    <property type="match status" value="1"/>
</dbReference>
<dbReference type="CDD" id="cd00082">
    <property type="entry name" value="HisKA"/>
    <property type="match status" value="1"/>
</dbReference>
<dbReference type="GO" id="GO:0003700">
    <property type="term" value="F:DNA-binding transcription factor activity"/>
    <property type="evidence" value="ECO:0007669"/>
    <property type="project" value="InterPro"/>
</dbReference>
<evidence type="ECO:0000259" key="14">
    <source>
        <dbReference type="PROSITE" id="PS01124"/>
    </source>
</evidence>
<dbReference type="InterPro" id="IPR018062">
    <property type="entry name" value="HTH_AraC-typ_CS"/>
</dbReference>
<keyword evidence="5" id="KW-0547">Nucleotide-binding</keyword>
<dbReference type="InterPro" id="IPR018060">
    <property type="entry name" value="HTH_AraC"/>
</dbReference>
<dbReference type="Pfam" id="PF07495">
    <property type="entry name" value="Y_Y_Y"/>
    <property type="match status" value="1"/>
</dbReference>
<feature type="domain" description="Histidine kinase" evidence="15">
    <location>
        <begin position="853"/>
        <end position="1073"/>
    </location>
</feature>